<organism evidence="1 2">
    <name type="scientific">Bacillus thuringiensis YBT-1518</name>
    <dbReference type="NCBI Taxonomy" id="529122"/>
    <lineage>
        <taxon>Bacteria</taxon>
        <taxon>Bacillati</taxon>
        <taxon>Bacillota</taxon>
        <taxon>Bacilli</taxon>
        <taxon>Bacillales</taxon>
        <taxon>Bacillaceae</taxon>
        <taxon>Bacillus</taxon>
        <taxon>Bacillus cereus group</taxon>
    </lineage>
</organism>
<evidence type="ECO:0000313" key="1">
    <source>
        <dbReference type="EMBL" id="AHA72574.1"/>
    </source>
</evidence>
<accession>A0A9W3PGR2</accession>
<dbReference type="Proteomes" id="UP000018566">
    <property type="component" value="Chromosome"/>
</dbReference>
<evidence type="ECO:0000313" key="2">
    <source>
        <dbReference type="Proteomes" id="UP000018566"/>
    </source>
</evidence>
<protein>
    <submittedName>
        <fullName evidence="1">Uncharacterized protein</fullName>
    </submittedName>
</protein>
<dbReference type="AlphaFoldDB" id="A0A9W3PGR2"/>
<proteinExistence type="predicted"/>
<dbReference type="EMBL" id="CP005935">
    <property type="protein sequence ID" value="AHA72574.1"/>
    <property type="molecule type" value="Genomic_DNA"/>
</dbReference>
<dbReference type="KEGG" id="bthu:YBT1518_17080"/>
<sequence length="46" mass="5352">MILKKYQCNRNNNDSSVTIEKIKIYIKVKGQWGYMCGVVDQKGGYH</sequence>
<name>A0A9W3PGR2_BACTU</name>
<reference evidence="1 2" key="1">
    <citation type="submission" date="2013-05" db="EMBL/GenBank/DDBJ databases">
        <title>Complete genome sequence of Bacillus thuringiensis YBT-1518, a typical strain with high toxicity to nematode.</title>
        <authorList>
            <person name="Wang P."/>
            <person name="Zhang C."/>
            <person name="Guo M."/>
            <person name="Guo S."/>
            <person name="Zhu Y."/>
            <person name="Zheng J."/>
            <person name="Zhu L."/>
            <person name="Ruan L."/>
            <person name="Peng D."/>
            <person name="Sun M."/>
        </authorList>
    </citation>
    <scope>NUCLEOTIDE SEQUENCE [LARGE SCALE GENOMIC DNA]</scope>
    <source>
        <strain evidence="1 2">YBT-1518</strain>
    </source>
</reference>
<gene>
    <name evidence="1" type="ORF">YBT1518_17080</name>
</gene>